<evidence type="ECO:0000256" key="2">
    <source>
        <dbReference type="SAM" id="MobiDB-lite"/>
    </source>
</evidence>
<dbReference type="GO" id="GO:0039694">
    <property type="term" value="P:viral RNA genome replication"/>
    <property type="evidence" value="ECO:0007669"/>
    <property type="project" value="InterPro"/>
</dbReference>
<proteinExistence type="predicted"/>
<dbReference type="Pfam" id="PF04196">
    <property type="entry name" value="Bunya_RdRp"/>
    <property type="match status" value="1"/>
</dbReference>
<feature type="compositionally biased region" description="Acidic residues" evidence="2">
    <location>
        <begin position="2088"/>
        <end position="2098"/>
    </location>
</feature>
<keyword evidence="1" id="KW-0808">Transferase</keyword>
<feature type="region of interest" description="Disordered" evidence="2">
    <location>
        <begin position="2085"/>
        <end position="2110"/>
    </location>
</feature>
<sequence>MTSIKDLIGNVMPNDILEPQIYKVSNYRRVACEVFLSGTSIIVTTENLMECDEQYEGHRWEFDIGGQDIIKIRHEITSNMMTEDTDVKFSEIDPNFSEESREPFHNMSPDYFDPTCRRIGELGTSNSDLESTLRKRYSEKFSKYSPYLKRCEIEEYFIFIVSPHSIISNYPLSQEAVDDITARCRLGLLAEAKISEKLGEDIFVGKEENERTRLVEQVFSSIKENTQLEDLFNYKHSEIFEWSNLKMSDSDKQRAQQILVTEFQKTQAPDTSTEMDLDKRIEEYRTKGLGCRPVNDKKRVCNYPFIISFRDNSEEYEPLQLIDDLNGTCPLGLSAVWDQCFSSKSNIPIEESVDEKLAKSLSPTDFNKHRIKRWHRFKVDFSQDQLLEINLSGLMAKAAKVHKSAVDSKNEYSHKGFDPDCYTDDIEEFMNSNSLTRQYVGFDFSKTHSGELLRMAKNIAHDGERSNFHDSFDIFDKLIGRSEMVCFADLISCMMEELAYCYKHYTNKDAFMYRYLRHYRVGMVVHNTGSHLFVSFCYDRSSSQVIDTGRLGPEIFTKGNLFVSDWCSFTPGVIEHTMKAGPYIGGLLAHVMASFNFDPFMSTTSEFFNFEENTQIWQSMKSILLTFLNGKLDVEELQTSLRYFYVKQLDEFNPAPMFFVDRFPEVLRSRLTAYYLKRVRTLMKHYTRTRISREEVSNSDHTHTVNYKNILSVHCDGFISMEQLIDSFYYGYVVNKNRDQGVHTSFAICKKLMKEEFNFQKLKSEGKKAVDYIDKPEKHRTDISMLKYFSISLRVLLEERLGSDPDVVTKRDILREMAFNSFSSLATLKASSRNHDEPVIVDSNSIDNLENVGKARKILRDRYKSEYQKRPKMIQRMNEQADKFKAEKGRYPNSLIELVHPALIRLEKKGGFDSDLFAKSQHGGNREIHVLEDDARIVQFHIECISRVICKYFQSETITHPKFKNRFVADHYKSASIDYQDFITYGKSADASTWAQSHFVSRFAVMLISVTDKVFHEFIFRTLRLWVNKRVSLPMDLILTFIMNNRSPSNNELYNKLREAMTDGKLPFTARNTNKVTVESGMFQGLLHYTSSLYHTMIQEQMARLEKTISVNVFGVNCKITKTQGSDDSGSLNSYEVRDRRNKQKIAIMGYKMMKWKEGVAAWMGIQNSVKSLLAAVDFIEYNSEFFIKQKIVKPTFRWSSACLETSLVESFITRYRIFSNTLTQTLEGGASTFECAITQICQAWFHYKLLGADSSPLFKIYKEKLIEYPSPALGFFPLDQDLNAGMCGFDYSVFLLCKNSNMGTKLITISQIADVPELDYAGKKGTEVQKSSSDVKLKFTKDNIWKALVDSMNIQNIDECVEEIEKDPLIVFGRGIGWEDERITIALKMYSPGVKASLSTSGSVLKMQIASAYLLSCNCMSVRNETGGIHKMSLLAAFDLISNREVTVRSLDEIFPLSIQYNEICNYTMTMYRSLFLTNADFTRRSKVSVSIFETMVEEDNSVLDMCKRKWFGLKSVSMGRTHFDKTWIIYKDKYKFLRDTLAETKEVTELDTLHLKYFLEGISSKSRKITLSDSTAKHGSIKTVMTRLYWPMIKIMSANFAEYGSEVDSLRNALYCNNNFIFTDSHQNYIAQAIIKSSKLLSEETSSHDPRLNSLKIFRQVMDGEDKDVVVQKMLALRKSTLGYFSMRQQFQPGTNKRIGQGEWIGVVGSTSVRIRINGEYCSRIEISNVTDMDYLGVALYKLLNDIHVKPGMALLSPNNLYLNDVGRFTNSVKSDRTLYTITVNKDLKVNYLDKVSSQNWYIRTTQYNIRLVSVLDGNNEVTLLSEPLTARDWSPELNVLDHYSYDDLFVAYSKGSMASSEEWSKFFKSYFPSQLSERNKVYTDPRHPIHDLFSSSKLRNMLIKRKAFLSRKDDRDTYEVVKMANNSIEFQNVDMTAGMNLIENLFVTTGSFSVDHVRSAMMDLGGGDLQDLQENTLNAGGMIGALDPDVIQEIVDRITLERMTQEQVSEMYEITRVGMPASNKWLDRIFYFLAEALPEASISNFSELDYLVEIDSPYGNILSYAYQKEMEKAGEFERYVKPDLEDSEEGTDAEEMSTHMSEVSKKTEKSIMKRIELLNDTIAHGNIEARALAIREATKANKQLAVYKLTKGHNMRYGDNIGDIRMRDFMFAFGKYRSSLGIDDFGLEEIMVVDRNFVDIHAVKTVLMIQMKMKMKKSITDIYNAKIIDDVLYKIYTDSLYSTNLSEQFLDALCTLIGIEIDFIKGGQTIYISKMPFVINGEDGQPVVPDGVIYDMDENVMKFKI</sequence>
<organism evidence="4">
    <name type="scientific">Lentinula edodes negative-strand RNA virus 3</name>
    <dbReference type="NCBI Taxonomy" id="2778987"/>
    <lineage>
        <taxon>Viruses</taxon>
        <taxon>Riboviria</taxon>
        <taxon>Orthornavirae</taxon>
        <taxon>Negarnaviricota</taxon>
    </lineage>
</organism>
<protein>
    <submittedName>
        <fullName evidence="4">Large protein</fullName>
    </submittedName>
</protein>
<reference evidence="4" key="1">
    <citation type="submission" date="2019-11" db="EMBL/GenBank/DDBJ databases">
        <title>High-throughput sequencing reveals mycoviral diversity and a harmful negative-stranded RNA virus LeNSRV1 in edible mushroom Lentinula edodes.</title>
        <authorList>
            <person name="Guo M."/>
            <person name="Bian Y."/>
            <person name="Xu Z."/>
        </authorList>
    </citation>
    <scope>NUCLEOTIDE SEQUENCE</scope>
    <source>
        <strain evidence="4">Le4WIL</strain>
    </source>
</reference>
<feature type="domain" description="RdRp catalytic" evidence="3">
    <location>
        <begin position="971"/>
        <end position="1174"/>
    </location>
</feature>
<evidence type="ECO:0000259" key="3">
    <source>
        <dbReference type="PROSITE" id="PS50525"/>
    </source>
</evidence>
<dbReference type="GO" id="GO:0003968">
    <property type="term" value="F:RNA-directed RNA polymerase activity"/>
    <property type="evidence" value="ECO:0007669"/>
    <property type="project" value="InterPro"/>
</dbReference>
<dbReference type="InterPro" id="IPR007099">
    <property type="entry name" value="RNA-dir_pol_NSvirus"/>
</dbReference>
<evidence type="ECO:0000256" key="1">
    <source>
        <dbReference type="ARBA" id="ARBA00022679"/>
    </source>
</evidence>
<dbReference type="InterPro" id="IPR007322">
    <property type="entry name" value="RNA_pol_bunyavir"/>
</dbReference>
<dbReference type="PROSITE" id="PS50525">
    <property type="entry name" value="RDRP_SSRNA_NEG_SEG"/>
    <property type="match status" value="1"/>
</dbReference>
<name>A0A7S7C4H5_9VIRU</name>
<dbReference type="EMBL" id="MN744715">
    <property type="protein sequence ID" value="QOX06031.1"/>
    <property type="molecule type" value="Viral_cRNA"/>
</dbReference>
<evidence type="ECO:0000313" key="4">
    <source>
        <dbReference type="EMBL" id="QOX06031.1"/>
    </source>
</evidence>
<dbReference type="GO" id="GO:0006351">
    <property type="term" value="P:DNA-templated transcription"/>
    <property type="evidence" value="ECO:0007669"/>
    <property type="project" value="InterPro"/>
</dbReference>
<accession>A0A7S7C4H5</accession>